<evidence type="ECO:0000313" key="4">
    <source>
        <dbReference type="Proteomes" id="UP000075714"/>
    </source>
</evidence>
<comment type="caution">
    <text evidence="3">The sequence shown here is derived from an EMBL/GenBank/DDBJ whole genome shotgun (WGS) entry which is preliminary data.</text>
</comment>
<keyword evidence="4" id="KW-1185">Reference proteome</keyword>
<feature type="domain" description="BACK" evidence="2">
    <location>
        <begin position="280"/>
        <end position="342"/>
    </location>
</feature>
<dbReference type="AlphaFoldDB" id="A0A150G9R8"/>
<feature type="region of interest" description="Disordered" evidence="1">
    <location>
        <begin position="202"/>
        <end position="222"/>
    </location>
</feature>
<sequence length="622" mass="65593">MPLLNPCVSAALAEYFGSEEDADCSILFVRSSGEEPAAEARIVADGEVEPGSSSGDLGPGEALAEPLPAHSFLLRHASAWVRTKLENRRAGALDGAVDCTGHGPPTKRRKTNEPLAGAASSRATTVDQTGLPVIRVPLGGPEEVPSALAAIRFAYTGRVAAGSSVREALELYRQGQYLQVEGCGAACIAAIESMLKADASSSGSGGGCGGSSSGGSTGGSSGFSTRSCPAAQELYTCRSLWPDPAQDSAFAAILSAAKPQLVAHFGDALTALNTPELRRQLLALPAEGLEALLESDNFGTDVEDSVLLLLATWVQQNGDMAGVDAVERLCRLVRLAQLTERFAKVLLPALACARLASQTAGIEGAVGWFPISCTEAIYLINVCTVTGLAGRDREKKRLQEAAGDVHDLKAPWFSTKPRRQCLVAYGGGVLEPLGAPSRQQQQRQCPAFEWSIKQEDLEARLQELQPGSRFYMFGLLDSGLSAVSARGFKWRFSIVYEHGNKAAGLYLYCDLPEEYGLGVASLGGPLAALAQVGARLEVDRWRGGVREVAASMSFDAADYIKVNRGGWGIPEVFPLKLPAADAQGVVRSQQVPSGSSGCLLQGWEDYLCGGKITGRLVILPLI</sequence>
<dbReference type="Pfam" id="PF07707">
    <property type="entry name" value="BACK"/>
    <property type="match status" value="1"/>
</dbReference>
<name>A0A150G9R8_GONPE</name>
<dbReference type="OrthoDB" id="546755at2759"/>
<evidence type="ECO:0000259" key="2">
    <source>
        <dbReference type="Pfam" id="PF07707"/>
    </source>
</evidence>
<protein>
    <recommendedName>
        <fullName evidence="2">BACK domain-containing protein</fullName>
    </recommendedName>
</protein>
<dbReference type="PANTHER" id="PTHR24410">
    <property type="entry name" value="HL07962P-RELATED"/>
    <property type="match status" value="1"/>
</dbReference>
<feature type="region of interest" description="Disordered" evidence="1">
    <location>
        <begin position="96"/>
        <end position="124"/>
    </location>
</feature>
<dbReference type="Proteomes" id="UP000075714">
    <property type="component" value="Unassembled WGS sequence"/>
</dbReference>
<dbReference type="EMBL" id="LSYV01000048">
    <property type="protein sequence ID" value="KXZ46090.1"/>
    <property type="molecule type" value="Genomic_DNA"/>
</dbReference>
<feature type="compositionally biased region" description="Gly residues" evidence="1">
    <location>
        <begin position="203"/>
        <end position="221"/>
    </location>
</feature>
<accession>A0A150G9R8</accession>
<evidence type="ECO:0000256" key="1">
    <source>
        <dbReference type="SAM" id="MobiDB-lite"/>
    </source>
</evidence>
<organism evidence="3 4">
    <name type="scientific">Gonium pectorale</name>
    <name type="common">Green alga</name>
    <dbReference type="NCBI Taxonomy" id="33097"/>
    <lineage>
        <taxon>Eukaryota</taxon>
        <taxon>Viridiplantae</taxon>
        <taxon>Chlorophyta</taxon>
        <taxon>core chlorophytes</taxon>
        <taxon>Chlorophyceae</taxon>
        <taxon>CS clade</taxon>
        <taxon>Chlamydomonadales</taxon>
        <taxon>Volvocaceae</taxon>
        <taxon>Gonium</taxon>
    </lineage>
</organism>
<proteinExistence type="predicted"/>
<evidence type="ECO:0000313" key="3">
    <source>
        <dbReference type="EMBL" id="KXZ46090.1"/>
    </source>
</evidence>
<gene>
    <name evidence="3" type="ORF">GPECTOR_47g366</name>
</gene>
<reference evidence="4" key="1">
    <citation type="journal article" date="2016" name="Nat. Commun.">
        <title>The Gonium pectorale genome demonstrates co-option of cell cycle regulation during the evolution of multicellularity.</title>
        <authorList>
            <person name="Hanschen E.R."/>
            <person name="Marriage T.N."/>
            <person name="Ferris P.J."/>
            <person name="Hamaji T."/>
            <person name="Toyoda A."/>
            <person name="Fujiyama A."/>
            <person name="Neme R."/>
            <person name="Noguchi H."/>
            <person name="Minakuchi Y."/>
            <person name="Suzuki M."/>
            <person name="Kawai-Toyooka H."/>
            <person name="Smith D.R."/>
            <person name="Sparks H."/>
            <person name="Anderson J."/>
            <person name="Bakaric R."/>
            <person name="Luria V."/>
            <person name="Karger A."/>
            <person name="Kirschner M.W."/>
            <person name="Durand P.M."/>
            <person name="Michod R.E."/>
            <person name="Nozaki H."/>
            <person name="Olson B.J."/>
        </authorList>
    </citation>
    <scope>NUCLEOTIDE SEQUENCE [LARGE SCALE GENOMIC DNA]</scope>
    <source>
        <strain evidence="4">NIES-2863</strain>
    </source>
</reference>
<dbReference type="InterPro" id="IPR051481">
    <property type="entry name" value="BTB-POZ/Galectin-3-binding"/>
</dbReference>
<dbReference type="InterPro" id="IPR011705">
    <property type="entry name" value="BACK"/>
</dbReference>
<dbReference type="PANTHER" id="PTHR24410:SF23">
    <property type="entry name" value="BTB DOMAIN-CONTAINING PROTEIN-RELATED"/>
    <property type="match status" value="1"/>
</dbReference>